<evidence type="ECO:0000313" key="3">
    <source>
        <dbReference type="Proteomes" id="UP000636811"/>
    </source>
</evidence>
<dbReference type="NCBIfam" id="NF041502">
    <property type="entry name" value="integrase_1"/>
    <property type="match status" value="1"/>
</dbReference>
<dbReference type="InterPro" id="IPR013762">
    <property type="entry name" value="Integrase-like_cat_sf"/>
</dbReference>
<evidence type="ECO:0000256" key="1">
    <source>
        <dbReference type="ARBA" id="ARBA00023172"/>
    </source>
</evidence>
<dbReference type="InterPro" id="IPR011010">
    <property type="entry name" value="DNA_brk_join_enz"/>
</dbReference>
<name>A0ABS0ECT3_9GAMM</name>
<gene>
    <name evidence="2" type="ORF">IV433_24930</name>
</gene>
<dbReference type="SUPFAM" id="SSF56349">
    <property type="entry name" value="DNA breaking-rejoining enzymes"/>
    <property type="match status" value="1"/>
</dbReference>
<sequence length="501" mass="57115">MNNTKCRGRDYELITANSRYKFSLADPAWVLDKNVKLNISLILEKLHSSHHDYFLNTLSFFATTRSTSYTKKMFWAFNDFLKSSKDGLITDLSVINYYKEAINNKSDHLESMRVFFKKWLYLEYPGVTDDQVKVLCEGKTKKRRIGEMVNTMDLRKGPLIENDIINFNEGAILLYEKGIIKISELVMALITSYTGRRPIQTSHLKLKDILSLSDVHSNEIALKYPRAKHSGAFRSEFKKLKITEELNDLIIILCKENINVVENLVGRDLTNDELAELPLFIDLEALNVITNNNDFSRLLETDYFHIKANLITCKIQKIANNIDSLEYAKVINARRFRYSLGTRAAQEGYGESIIAELLDHRSTKFVACYVKNIPEHADKIDDLVAGSILNYVKAFKGELVNSDTGSIKIKNHKGKDSGNCSNCNDCNAPVPIPCYTCPYFKPWIEAPHNELYDFLIKERKRISDITEDIKVTTALDRTIVAVSEVIKKCNVIKSGGGNECN</sequence>
<keyword evidence="1" id="KW-0233">DNA recombination</keyword>
<evidence type="ECO:0000313" key="2">
    <source>
        <dbReference type="EMBL" id="MBF7982656.1"/>
    </source>
</evidence>
<protein>
    <submittedName>
        <fullName evidence="2">Site-specific integrase</fullName>
    </submittedName>
</protein>
<accession>A0ABS0ECT3</accession>
<organism evidence="2 3">
    <name type="scientific">Rahnella laticis</name>
    <dbReference type="NCBI Taxonomy" id="2787622"/>
    <lineage>
        <taxon>Bacteria</taxon>
        <taxon>Pseudomonadati</taxon>
        <taxon>Pseudomonadota</taxon>
        <taxon>Gammaproteobacteria</taxon>
        <taxon>Enterobacterales</taxon>
        <taxon>Yersiniaceae</taxon>
        <taxon>Rahnella</taxon>
    </lineage>
</organism>
<dbReference type="Gene3D" id="1.10.443.10">
    <property type="entry name" value="Intergrase catalytic core"/>
    <property type="match status" value="1"/>
</dbReference>
<dbReference type="InterPro" id="IPR048120">
    <property type="entry name" value="Integrase-like"/>
</dbReference>
<proteinExistence type="predicted"/>
<reference evidence="2 3" key="1">
    <citation type="submission" date="2020-11" db="EMBL/GenBank/DDBJ databases">
        <title>Taxonomic investigation of Rahnella strains.</title>
        <authorList>
            <person name="Lee S.D."/>
        </authorList>
    </citation>
    <scope>NUCLEOTIDE SEQUENCE [LARGE SCALE GENOMIC DNA]</scope>
    <source>
        <strain evidence="2 3">SAP-17</strain>
    </source>
</reference>
<dbReference type="EMBL" id="JADOBI010000018">
    <property type="protein sequence ID" value="MBF7982656.1"/>
    <property type="molecule type" value="Genomic_DNA"/>
</dbReference>
<dbReference type="Proteomes" id="UP000636811">
    <property type="component" value="Unassembled WGS sequence"/>
</dbReference>
<keyword evidence="3" id="KW-1185">Reference proteome</keyword>
<comment type="caution">
    <text evidence="2">The sequence shown here is derived from an EMBL/GenBank/DDBJ whole genome shotgun (WGS) entry which is preliminary data.</text>
</comment>